<keyword evidence="1" id="KW-0812">Transmembrane</keyword>
<evidence type="ECO:0000259" key="3">
    <source>
        <dbReference type="PROSITE" id="PS50113"/>
    </source>
</evidence>
<dbReference type="PROSITE" id="PS50887">
    <property type="entry name" value="GGDEF"/>
    <property type="match status" value="1"/>
</dbReference>
<feature type="domain" description="PAS" evidence="2">
    <location>
        <begin position="248"/>
        <end position="321"/>
    </location>
</feature>
<dbReference type="NCBIfam" id="TIGR00229">
    <property type="entry name" value="sensory_box"/>
    <property type="match status" value="1"/>
</dbReference>
<dbReference type="InterPro" id="IPR000700">
    <property type="entry name" value="PAS-assoc_C"/>
</dbReference>
<feature type="domain" description="PAC" evidence="3">
    <location>
        <begin position="317"/>
        <end position="375"/>
    </location>
</feature>
<dbReference type="InterPro" id="IPR005330">
    <property type="entry name" value="MHYT_dom"/>
</dbReference>
<feature type="transmembrane region" description="Helical" evidence="1">
    <location>
        <begin position="48"/>
        <end position="73"/>
    </location>
</feature>
<dbReference type="InterPro" id="IPR000160">
    <property type="entry name" value="GGDEF_dom"/>
</dbReference>
<comment type="caution">
    <text evidence="7">The sequence shown here is derived from an EMBL/GenBank/DDBJ whole genome shotgun (WGS) entry which is preliminary data.</text>
</comment>
<dbReference type="CDD" id="cd01949">
    <property type="entry name" value="GGDEF"/>
    <property type="match status" value="1"/>
</dbReference>
<dbReference type="Pfam" id="PF03707">
    <property type="entry name" value="MHYT"/>
    <property type="match status" value="2"/>
</dbReference>
<dbReference type="NCBIfam" id="TIGR00254">
    <property type="entry name" value="GGDEF"/>
    <property type="match status" value="1"/>
</dbReference>
<feature type="transmembrane region" description="Helical" evidence="1">
    <location>
        <begin position="147"/>
        <end position="166"/>
    </location>
</feature>
<dbReference type="Proteomes" id="UP001202827">
    <property type="component" value="Unassembled WGS sequence"/>
</dbReference>
<feature type="domain" description="MHYT" evidence="6">
    <location>
        <begin position="12"/>
        <end position="199"/>
    </location>
</feature>
<dbReference type="EMBL" id="JALPRY010000001">
    <property type="protein sequence ID" value="MCK8778462.1"/>
    <property type="molecule type" value="Genomic_DNA"/>
</dbReference>
<dbReference type="SUPFAM" id="SSF55073">
    <property type="entry name" value="Nucleotide cyclase"/>
    <property type="match status" value="1"/>
</dbReference>
<dbReference type="Pfam" id="PF13426">
    <property type="entry name" value="PAS_9"/>
    <property type="match status" value="1"/>
</dbReference>
<gene>
    <name evidence="7" type="ORF">M0654_00560</name>
</gene>
<keyword evidence="1" id="KW-1133">Transmembrane helix</keyword>
<dbReference type="InterPro" id="IPR035965">
    <property type="entry name" value="PAS-like_dom_sf"/>
</dbReference>
<dbReference type="SMART" id="SM00091">
    <property type="entry name" value="PAS"/>
    <property type="match status" value="2"/>
</dbReference>
<dbReference type="Gene3D" id="3.20.20.450">
    <property type="entry name" value="EAL domain"/>
    <property type="match status" value="1"/>
</dbReference>
<protein>
    <submittedName>
        <fullName evidence="7">EAL domain-containing protein</fullName>
    </submittedName>
</protein>
<evidence type="ECO:0000256" key="1">
    <source>
        <dbReference type="PROSITE-ProRule" id="PRU00244"/>
    </source>
</evidence>
<dbReference type="InterPro" id="IPR001633">
    <property type="entry name" value="EAL_dom"/>
</dbReference>
<dbReference type="InterPro" id="IPR029787">
    <property type="entry name" value="Nucleotide_cyclase"/>
</dbReference>
<dbReference type="InterPro" id="IPR052155">
    <property type="entry name" value="Biofilm_reg_signaling"/>
</dbReference>
<feature type="transmembrane region" description="Helical" evidence="1">
    <location>
        <begin position="14"/>
        <end position="36"/>
    </location>
</feature>
<dbReference type="Gene3D" id="3.30.70.270">
    <property type="match status" value="1"/>
</dbReference>
<evidence type="ECO:0000259" key="2">
    <source>
        <dbReference type="PROSITE" id="PS50112"/>
    </source>
</evidence>
<dbReference type="Pfam" id="PF00563">
    <property type="entry name" value="EAL"/>
    <property type="match status" value="1"/>
</dbReference>
<dbReference type="Pfam" id="PF00990">
    <property type="entry name" value="GGDEF"/>
    <property type="match status" value="1"/>
</dbReference>
<keyword evidence="1" id="KW-0472">Membrane</keyword>
<dbReference type="SUPFAM" id="SSF55785">
    <property type="entry name" value="PYP-like sensor domain (PAS domain)"/>
    <property type="match status" value="2"/>
</dbReference>
<dbReference type="InterPro" id="IPR035919">
    <property type="entry name" value="EAL_sf"/>
</dbReference>
<evidence type="ECO:0000259" key="5">
    <source>
        <dbReference type="PROSITE" id="PS50887"/>
    </source>
</evidence>
<evidence type="ECO:0000259" key="4">
    <source>
        <dbReference type="PROSITE" id="PS50883"/>
    </source>
</evidence>
<feature type="transmembrane region" description="Helical" evidence="1">
    <location>
        <begin position="173"/>
        <end position="195"/>
    </location>
</feature>
<feature type="domain" description="EAL" evidence="4">
    <location>
        <begin position="678"/>
        <end position="926"/>
    </location>
</feature>
<sequence>MYNVLTCLAFEHDLALVAVAGILCYLTNLGTVVFLARARGLSKPAARWSWCAFAAVTGGFGIWATHFIAMLAYDAGLPVTYQLGPTLFSLAVAVVATTVAGIATIKMRGVEAAIAAGLVFGVGVSSMHFIGMSAVEFGGHIQWRSDLVITAILLCALVSPFGFWKASGSTRVGLWMGAGLLAAGIVGMHFTAMGAAELIPDATVVSDTPHLSKPWMVTTILVAAVSMILSGLIAVAVTARAERSTRKANENFELLVNGVTDYAIYMLDPQGNISSWNTGAERFKGYSASEVIGKHFSRFMSKEDQAAGVPLAALQQAKNEGRFEANGWRYRKDGSTFFANIVIQPVYGEAGEHVGFAKITRDISEQKAAADRIQEVSRNLDLALENMIQGICLFDKDERLVLSNQRYRDIFRLTDGFLEPGITYWEIVKRGYELALADPEEALQRARAHYDRQISAVRSGQKSLIHKISEDRTILANFSTLSEGGWVATFEDITDRTRSEEQIAFLAKHDGLTKLPNRSAFTDFLAHEVAFADHTSGRMAVLGIDLNKFKLVNDQMGHAVGDQVLVELASRMSAVLGSGEIVARFGGDEFAALKRYNDVSELNDFVTRLSDALNSTVEIRDHKLSCGASIGISVYPKDGKTPQALLANADLAMYRAKQSISQNVCFYDGEMDDVARDRARMAKDLWQAIEEGQFKLNYQVQKSIATSETTGYEVLLRWVHPERGNVPPVDFIEVAEECGAILPIGEWVLREACREAATWEPHLKVAVNLSPVQIAHADIGALVDQVLQETKLDPSRLELEITESSIIVDKNRAMAALQAIKALGVSIAIDDFGTGYSSLETLRSFPFDKIKLDRSFMTELNESDEAKAMVRAILALGQGLRIPVLAEGVETSEQLDILRSEGCHEAQGYLLGRPGPTVEKSVGLAA</sequence>
<keyword evidence="8" id="KW-1185">Reference proteome</keyword>
<dbReference type="CDD" id="cd00130">
    <property type="entry name" value="PAS"/>
    <property type="match status" value="1"/>
</dbReference>
<feature type="transmembrane region" description="Helical" evidence="1">
    <location>
        <begin position="85"/>
        <end position="105"/>
    </location>
</feature>
<dbReference type="PANTHER" id="PTHR44757:SF2">
    <property type="entry name" value="BIOFILM ARCHITECTURE MAINTENANCE PROTEIN MBAA"/>
    <property type="match status" value="1"/>
</dbReference>
<feature type="domain" description="GGDEF" evidence="5">
    <location>
        <begin position="537"/>
        <end position="669"/>
    </location>
</feature>
<dbReference type="SMART" id="SM00267">
    <property type="entry name" value="GGDEF"/>
    <property type="match status" value="1"/>
</dbReference>
<evidence type="ECO:0000313" key="7">
    <source>
        <dbReference type="EMBL" id="MCK8778462.1"/>
    </source>
</evidence>
<feature type="transmembrane region" description="Helical" evidence="1">
    <location>
        <begin position="112"/>
        <end position="135"/>
    </location>
</feature>
<dbReference type="PROSITE" id="PS50112">
    <property type="entry name" value="PAS"/>
    <property type="match status" value="1"/>
</dbReference>
<dbReference type="InterPro" id="IPR000014">
    <property type="entry name" value="PAS"/>
</dbReference>
<dbReference type="PROSITE" id="PS50883">
    <property type="entry name" value="EAL"/>
    <property type="match status" value="1"/>
</dbReference>
<dbReference type="InterPro" id="IPR043128">
    <property type="entry name" value="Rev_trsase/Diguanyl_cyclase"/>
</dbReference>
<evidence type="ECO:0000259" key="6">
    <source>
        <dbReference type="PROSITE" id="PS50924"/>
    </source>
</evidence>
<dbReference type="PROSITE" id="PS50924">
    <property type="entry name" value="MHYT"/>
    <property type="match status" value="1"/>
</dbReference>
<dbReference type="CDD" id="cd01948">
    <property type="entry name" value="EAL"/>
    <property type="match status" value="1"/>
</dbReference>
<dbReference type="SMART" id="SM00052">
    <property type="entry name" value="EAL"/>
    <property type="match status" value="1"/>
</dbReference>
<feature type="transmembrane region" description="Helical" evidence="1">
    <location>
        <begin position="215"/>
        <end position="237"/>
    </location>
</feature>
<dbReference type="Pfam" id="PF12860">
    <property type="entry name" value="PAS_7"/>
    <property type="match status" value="1"/>
</dbReference>
<proteinExistence type="predicted"/>
<name>A0ABT0IKS0_9HYPH</name>
<dbReference type="PROSITE" id="PS50113">
    <property type="entry name" value="PAC"/>
    <property type="match status" value="1"/>
</dbReference>
<dbReference type="Gene3D" id="3.30.450.20">
    <property type="entry name" value="PAS domain"/>
    <property type="match status" value="2"/>
</dbReference>
<accession>A0ABT0IKS0</accession>
<dbReference type="SUPFAM" id="SSF141868">
    <property type="entry name" value="EAL domain-like"/>
    <property type="match status" value="1"/>
</dbReference>
<reference evidence="7 8" key="1">
    <citation type="submission" date="2022-04" db="EMBL/GenBank/DDBJ databases">
        <title>Rhizobium coralii sp. nov., isolated from coral Turbinaria peltata.</title>
        <authorList>
            <person name="Sun H."/>
        </authorList>
    </citation>
    <scope>NUCLEOTIDE SEQUENCE [LARGE SCALE GENOMIC DNA]</scope>
    <source>
        <strain evidence="7 8">NTR19</strain>
    </source>
</reference>
<organism evidence="7 8">
    <name type="scientific">Neorhizobium turbinariae</name>
    <dbReference type="NCBI Taxonomy" id="2937795"/>
    <lineage>
        <taxon>Bacteria</taxon>
        <taxon>Pseudomonadati</taxon>
        <taxon>Pseudomonadota</taxon>
        <taxon>Alphaproteobacteria</taxon>
        <taxon>Hyphomicrobiales</taxon>
        <taxon>Rhizobiaceae</taxon>
        <taxon>Rhizobium/Agrobacterium group</taxon>
        <taxon>Neorhizobium</taxon>
    </lineage>
</organism>
<dbReference type="RefSeq" id="WP_248681377.1">
    <property type="nucleotide sequence ID" value="NZ_JALPRY010000001.1"/>
</dbReference>
<dbReference type="PANTHER" id="PTHR44757">
    <property type="entry name" value="DIGUANYLATE CYCLASE DGCP"/>
    <property type="match status" value="1"/>
</dbReference>
<evidence type="ECO:0000313" key="8">
    <source>
        <dbReference type="Proteomes" id="UP001202827"/>
    </source>
</evidence>